<protein>
    <submittedName>
        <fullName evidence="1">Uncharacterized protein</fullName>
    </submittedName>
</protein>
<comment type="caution">
    <text evidence="1">The sequence shown here is derived from an EMBL/GenBank/DDBJ whole genome shotgun (WGS) entry which is preliminary data.</text>
</comment>
<dbReference type="Proteomes" id="UP001152320">
    <property type="component" value="Chromosome 5"/>
</dbReference>
<name>A0A9Q1CBL4_HOLLE</name>
<dbReference type="EMBL" id="JAIZAY010000005">
    <property type="protein sequence ID" value="KAJ8042257.1"/>
    <property type="molecule type" value="Genomic_DNA"/>
</dbReference>
<evidence type="ECO:0000313" key="1">
    <source>
        <dbReference type="EMBL" id="KAJ8042257.1"/>
    </source>
</evidence>
<organism evidence="1 2">
    <name type="scientific">Holothuria leucospilota</name>
    <name type="common">Black long sea cucumber</name>
    <name type="synonym">Mertensiothuria leucospilota</name>
    <dbReference type="NCBI Taxonomy" id="206669"/>
    <lineage>
        <taxon>Eukaryota</taxon>
        <taxon>Metazoa</taxon>
        <taxon>Echinodermata</taxon>
        <taxon>Eleutherozoa</taxon>
        <taxon>Echinozoa</taxon>
        <taxon>Holothuroidea</taxon>
        <taxon>Aspidochirotacea</taxon>
        <taxon>Aspidochirotida</taxon>
        <taxon>Holothuriidae</taxon>
        <taxon>Holothuria</taxon>
    </lineage>
</organism>
<keyword evidence="2" id="KW-1185">Reference proteome</keyword>
<gene>
    <name evidence="1" type="ORF">HOLleu_13270</name>
</gene>
<sequence>MSFEVLCVFCDDKFVNDNLSEDYRVTVGDMNGITAHLKLSSILEGSTVENDTMGHIPVIC</sequence>
<dbReference type="AlphaFoldDB" id="A0A9Q1CBL4"/>
<proteinExistence type="predicted"/>
<reference evidence="1" key="1">
    <citation type="submission" date="2021-10" db="EMBL/GenBank/DDBJ databases">
        <title>Tropical sea cucumber genome reveals ecological adaptation and Cuvierian tubules defense mechanism.</title>
        <authorList>
            <person name="Chen T."/>
        </authorList>
    </citation>
    <scope>NUCLEOTIDE SEQUENCE</scope>
    <source>
        <strain evidence="1">Nanhai2018</strain>
        <tissue evidence="1">Muscle</tissue>
    </source>
</reference>
<evidence type="ECO:0000313" key="2">
    <source>
        <dbReference type="Proteomes" id="UP001152320"/>
    </source>
</evidence>
<accession>A0A9Q1CBL4</accession>